<sequence>MAILAFFDCLGICPGRLDLPTNYPDSGFGARVLGIKVKILITRANTRRNTKDIVHVPFLKIHDG</sequence>
<name>A0A0C9VJV9_9AGAM</name>
<dbReference type="EMBL" id="KN840141">
    <property type="protein sequence ID" value="KIJ57745.1"/>
    <property type="molecule type" value="Genomic_DNA"/>
</dbReference>
<evidence type="ECO:0000313" key="1">
    <source>
        <dbReference type="EMBL" id="KIJ57745.1"/>
    </source>
</evidence>
<organism evidence="1 5">
    <name type="scientific">Hydnomerulius pinastri MD-312</name>
    <dbReference type="NCBI Taxonomy" id="994086"/>
    <lineage>
        <taxon>Eukaryota</taxon>
        <taxon>Fungi</taxon>
        <taxon>Dikarya</taxon>
        <taxon>Basidiomycota</taxon>
        <taxon>Agaricomycotina</taxon>
        <taxon>Agaricomycetes</taxon>
        <taxon>Agaricomycetidae</taxon>
        <taxon>Boletales</taxon>
        <taxon>Boletales incertae sedis</taxon>
        <taxon>Leucogyrophana</taxon>
    </lineage>
</organism>
<evidence type="ECO:0000313" key="3">
    <source>
        <dbReference type="EMBL" id="KIJ59218.1"/>
    </source>
</evidence>
<evidence type="ECO:0000313" key="5">
    <source>
        <dbReference type="Proteomes" id="UP000053820"/>
    </source>
</evidence>
<evidence type="ECO:0000313" key="2">
    <source>
        <dbReference type="EMBL" id="KIJ57881.1"/>
    </source>
</evidence>
<keyword evidence="5" id="KW-1185">Reference proteome</keyword>
<dbReference type="EMBL" id="KN840065">
    <property type="protein sequence ID" value="KIJ57881.1"/>
    <property type="molecule type" value="Genomic_DNA"/>
</dbReference>
<dbReference type="HOGENOM" id="CLU_2867932_0_0_1"/>
<dbReference type="Proteomes" id="UP000053820">
    <property type="component" value="Unassembled WGS sequence"/>
</dbReference>
<dbReference type="EMBL" id="KN839893">
    <property type="protein sequence ID" value="KIJ59218.1"/>
    <property type="molecule type" value="Genomic_DNA"/>
</dbReference>
<gene>
    <name evidence="4" type="ORF">HYDPIDRAFT_117667</name>
    <name evidence="3" type="ORF">HYDPIDRAFT_118749</name>
    <name evidence="2" type="ORF">HYDPIDRAFT_120227</name>
    <name evidence="1" type="ORF">HYDPIDRAFT_120389</name>
</gene>
<dbReference type="AlphaFoldDB" id="A0A0C9VJV9"/>
<proteinExistence type="predicted"/>
<evidence type="ECO:0000313" key="4">
    <source>
        <dbReference type="EMBL" id="KIJ60005.1"/>
    </source>
</evidence>
<protein>
    <submittedName>
        <fullName evidence="1">Uncharacterized protein</fullName>
    </submittedName>
</protein>
<reference evidence="1 5" key="1">
    <citation type="submission" date="2014-04" db="EMBL/GenBank/DDBJ databases">
        <title>Evolutionary Origins and Diversification of the Mycorrhizal Mutualists.</title>
        <authorList>
            <consortium name="DOE Joint Genome Institute"/>
            <consortium name="Mycorrhizal Genomics Consortium"/>
            <person name="Kohler A."/>
            <person name="Kuo A."/>
            <person name="Nagy L.G."/>
            <person name="Floudas D."/>
            <person name="Copeland A."/>
            <person name="Barry K.W."/>
            <person name="Cichocki N."/>
            <person name="Veneault-Fourrey C."/>
            <person name="LaButti K."/>
            <person name="Lindquist E.A."/>
            <person name="Lipzen A."/>
            <person name="Lundell T."/>
            <person name="Morin E."/>
            <person name="Murat C."/>
            <person name="Riley R."/>
            <person name="Ohm R."/>
            <person name="Sun H."/>
            <person name="Tunlid A."/>
            <person name="Henrissat B."/>
            <person name="Grigoriev I.V."/>
            <person name="Hibbett D.S."/>
            <person name="Martin F."/>
        </authorList>
    </citation>
    <scope>NUCLEOTIDE SEQUENCE [LARGE SCALE GENOMIC DNA]</scope>
    <source>
        <strain evidence="1 5">MD-312</strain>
    </source>
</reference>
<accession>A0A0C9VJV9</accession>
<dbReference type="EMBL" id="KN839877">
    <property type="protein sequence ID" value="KIJ60005.1"/>
    <property type="molecule type" value="Genomic_DNA"/>
</dbReference>